<accession>A0A0G1NNW5</accession>
<evidence type="ECO:0000313" key="1">
    <source>
        <dbReference type="EMBL" id="KKU22344.1"/>
    </source>
</evidence>
<dbReference type="AlphaFoldDB" id="A0A0G1NNW5"/>
<gene>
    <name evidence="1" type="ORF">UX31_C0003G0010</name>
</gene>
<dbReference type="Proteomes" id="UP000034107">
    <property type="component" value="Unassembled WGS sequence"/>
</dbReference>
<sequence length="84" mass="9577">MGGIKTKFDLDSPTVLTDEERFQVAKRILGLGEAELSRTDKLAAFTALGFTHELAWTLVYRIVDPEALDSCLEYFLGRRKQERK</sequence>
<proteinExistence type="predicted"/>
<comment type="caution">
    <text evidence="1">The sequence shown here is derived from an EMBL/GenBank/DDBJ whole genome shotgun (WGS) entry which is preliminary data.</text>
</comment>
<reference evidence="1 2" key="1">
    <citation type="journal article" date="2015" name="Nature">
        <title>rRNA introns, odd ribosomes, and small enigmatic genomes across a large radiation of phyla.</title>
        <authorList>
            <person name="Brown C.T."/>
            <person name="Hug L.A."/>
            <person name="Thomas B.C."/>
            <person name="Sharon I."/>
            <person name="Castelle C.J."/>
            <person name="Singh A."/>
            <person name="Wilkins M.J."/>
            <person name="Williams K.H."/>
            <person name="Banfield J.F."/>
        </authorList>
    </citation>
    <scope>NUCLEOTIDE SEQUENCE [LARGE SCALE GENOMIC DNA]</scope>
</reference>
<evidence type="ECO:0000313" key="2">
    <source>
        <dbReference type="Proteomes" id="UP000034107"/>
    </source>
</evidence>
<protein>
    <submittedName>
        <fullName evidence="1">Uncharacterized protein</fullName>
    </submittedName>
</protein>
<organism evidence="1 2">
    <name type="scientific">Candidatus Nomurabacteria bacterium GW2011_GWA1_46_11</name>
    <dbReference type="NCBI Taxonomy" id="1618732"/>
    <lineage>
        <taxon>Bacteria</taxon>
        <taxon>Candidatus Nomuraibacteriota</taxon>
    </lineage>
</organism>
<dbReference type="EMBL" id="LCLS01000003">
    <property type="protein sequence ID" value="KKU22344.1"/>
    <property type="molecule type" value="Genomic_DNA"/>
</dbReference>
<name>A0A0G1NNW5_9BACT</name>